<dbReference type="GO" id="GO:1990112">
    <property type="term" value="C:RQC complex"/>
    <property type="evidence" value="ECO:0007669"/>
    <property type="project" value="TreeGrafter"/>
</dbReference>
<dbReference type="InterPro" id="IPR009769">
    <property type="entry name" value="EDR2_C"/>
</dbReference>
<accession>G4YZT6</accession>
<feature type="domain" description="Protein ENHANCED DISEASE RESISTANCE 2 C-terminal" evidence="2">
    <location>
        <begin position="41"/>
        <end position="234"/>
    </location>
</feature>
<gene>
    <name evidence="3" type="ORF">PHYSODRAFT_350291</name>
</gene>
<dbReference type="Proteomes" id="UP000002640">
    <property type="component" value="Unassembled WGS sequence"/>
</dbReference>
<dbReference type="EMBL" id="JH159152">
    <property type="protein sequence ID" value="EGZ26311.1"/>
    <property type="molecule type" value="Genomic_DNA"/>
</dbReference>
<protein>
    <recommendedName>
        <fullName evidence="2">Protein ENHANCED DISEASE RESISTANCE 2 C-terminal domain-containing protein</fullName>
    </recommendedName>
</protein>
<evidence type="ECO:0000259" key="2">
    <source>
        <dbReference type="Pfam" id="PF07059"/>
    </source>
</evidence>
<feature type="domain" description="Protein ENHANCED DISEASE RESISTANCE 2 C-terminal" evidence="2">
    <location>
        <begin position="269"/>
        <end position="469"/>
    </location>
</feature>
<feature type="region of interest" description="Disordered" evidence="1">
    <location>
        <begin position="1"/>
        <end position="23"/>
    </location>
</feature>
<dbReference type="PANTHER" id="PTHR22684:SF0">
    <property type="entry name" value="RIBOSOME QUALITY CONTROL COMPLEX SUBUNIT TCF25"/>
    <property type="match status" value="1"/>
</dbReference>
<dbReference type="OMA" id="ELVWFES"/>
<dbReference type="STRING" id="1094619.G4YZT6"/>
<dbReference type="InParanoid" id="G4YZT6"/>
<dbReference type="Pfam" id="PF04910">
    <property type="entry name" value="Tcf25"/>
    <property type="match status" value="1"/>
</dbReference>
<feature type="compositionally biased region" description="Basic residues" evidence="1">
    <location>
        <begin position="556"/>
        <end position="570"/>
    </location>
</feature>
<proteinExistence type="predicted"/>
<evidence type="ECO:0000313" key="4">
    <source>
        <dbReference type="Proteomes" id="UP000002640"/>
    </source>
</evidence>
<name>G4YZT6_PHYSP</name>
<dbReference type="KEGG" id="psoj:PHYSODRAFT_350291"/>
<dbReference type="InterPro" id="IPR006994">
    <property type="entry name" value="TCF25/Rqc1"/>
</dbReference>
<sequence length="1103" mass="123480">MKDLKPLQPHEPEKCSADSAKSWKFKTDGCTEQDPRLRKMWSEPTWSGFQLRSKTYLQSKVKETSAPPLFELLWFEVFSGTPEELHHICKSKKSFASRAFAKFGSDVPPLFVVTLIVPGTPVVAGVQYFARTGDVPQSEANTLWQKFLESDDDFRKERLKLVPTVHDGPWLVRKSVGAKPLIIARALETTFYQTPTYLEVVVDICSDRIAKHVTALCRSHSTRLTVDVGYVIEDFSVPELVKYTPAPVKSWKTQAESCTTQDSQLRKLWSQPDWMQFKLRSKTYLQNKIKETSAPPLFELVWFESFKGTHEELMNICNAKKSFVSKAIAKFGNDMPQLFVVTLIIPGTPLVATVQYFSRTKSAGAGNLTEAEKLWERFLNSDDEFRKSRFKLPQAVGCKPCIIGKAIQTTYYQTPSYLEVHVDISSDTIAKHITSMCRSQSTSFAVNMGFVVEGQTDEELPEALLGCVQSARQAKRLAKEREAESHADSDEEVSSEEEQLEEKRPANAGFAFLADSDSDESDSDSEEEQEEEEEIDEKEEEVAEEPVVVTPEPSKGKQKKNKKKGKKKTRTSGSDGEDEEDEEESVDDILDALAAEAGNLSVDEATSIRNAQEQSLFGAQLKFANADKEMKRIFGVKEGAANNRKRGDPRSAARVATKKVMMVTPLDEWPRPPTFVGGGIRWTRSNKPKGAGWNSLCNYFEITWSIAYKKLQEEFELLQRTHDPNLIAHFLQRYPYHIDALLTMSEVFQHHGQMDHASDCIKRCMYVLELAWADQFDVSKGNCRMDIQTEHNAGFFRALFLLMKQVGRRGCMRSAFETAKLLLSLDPQGDPMNVLLAIDYYALTSRQCRFLIDLFGSKTPAVDRLASSEAASKKKAGKKTSSADETIAALPNLQISLALAHFFLGNETEAKDLLAAALLKFPTMLKPLLEKIAVNPSSSSWQPILSSRVFANARSVDGEHSVLQHLLDIYVTRNHSIWKVNDAQSFLLQGAQHALASPALVSANPQVLELPSCLHKYLRALSADYSDEITTLPADHPMLQPPQLQNGQPLDAEALAALARAQEEFEAGNLPADANPLLLFLQTLLPWNHVQGAGQQQQQPPPQ</sequence>
<feature type="compositionally biased region" description="Basic and acidic residues" evidence="1">
    <location>
        <begin position="1"/>
        <end position="16"/>
    </location>
</feature>
<feature type="compositionally biased region" description="Acidic residues" evidence="1">
    <location>
        <begin position="575"/>
        <end position="586"/>
    </location>
</feature>
<dbReference type="GeneID" id="20649121"/>
<organism evidence="3 4">
    <name type="scientific">Phytophthora sojae (strain P6497)</name>
    <name type="common">Soybean stem and root rot agent</name>
    <name type="synonym">Phytophthora megasperma f. sp. glycines</name>
    <dbReference type="NCBI Taxonomy" id="1094619"/>
    <lineage>
        <taxon>Eukaryota</taxon>
        <taxon>Sar</taxon>
        <taxon>Stramenopiles</taxon>
        <taxon>Oomycota</taxon>
        <taxon>Peronosporomycetes</taxon>
        <taxon>Peronosporales</taxon>
        <taxon>Peronosporaceae</taxon>
        <taxon>Phytophthora</taxon>
    </lineage>
</organism>
<reference evidence="3 4" key="1">
    <citation type="journal article" date="2006" name="Science">
        <title>Phytophthora genome sequences uncover evolutionary origins and mechanisms of pathogenesis.</title>
        <authorList>
            <person name="Tyler B.M."/>
            <person name="Tripathy S."/>
            <person name="Zhang X."/>
            <person name="Dehal P."/>
            <person name="Jiang R.H."/>
            <person name="Aerts A."/>
            <person name="Arredondo F.D."/>
            <person name="Baxter L."/>
            <person name="Bensasson D."/>
            <person name="Beynon J.L."/>
            <person name="Chapman J."/>
            <person name="Damasceno C.M."/>
            <person name="Dorrance A.E."/>
            <person name="Dou D."/>
            <person name="Dickerman A.W."/>
            <person name="Dubchak I.L."/>
            <person name="Garbelotto M."/>
            <person name="Gijzen M."/>
            <person name="Gordon S.G."/>
            <person name="Govers F."/>
            <person name="Grunwald N.J."/>
            <person name="Huang W."/>
            <person name="Ivors K.L."/>
            <person name="Jones R.W."/>
            <person name="Kamoun S."/>
            <person name="Krampis K."/>
            <person name="Lamour K.H."/>
            <person name="Lee M.K."/>
            <person name="McDonald W.H."/>
            <person name="Medina M."/>
            <person name="Meijer H.J."/>
            <person name="Nordberg E.K."/>
            <person name="Maclean D.J."/>
            <person name="Ospina-Giraldo M.D."/>
            <person name="Morris P.F."/>
            <person name="Phuntumart V."/>
            <person name="Putnam N.H."/>
            <person name="Rash S."/>
            <person name="Rose J.K."/>
            <person name="Sakihama Y."/>
            <person name="Salamov A.A."/>
            <person name="Savidor A."/>
            <person name="Scheuring C.F."/>
            <person name="Smith B.M."/>
            <person name="Sobral B.W."/>
            <person name="Terry A."/>
            <person name="Torto-Alalibo T.A."/>
            <person name="Win J."/>
            <person name="Xu Z."/>
            <person name="Zhang H."/>
            <person name="Grigoriev I.V."/>
            <person name="Rokhsar D.S."/>
            <person name="Boore J.L."/>
        </authorList>
    </citation>
    <scope>NUCLEOTIDE SEQUENCE [LARGE SCALE GENOMIC DNA]</scope>
    <source>
        <strain evidence="3 4">P6497</strain>
    </source>
</reference>
<keyword evidence="4" id="KW-1185">Reference proteome</keyword>
<feature type="region of interest" description="Disordered" evidence="1">
    <location>
        <begin position="478"/>
        <end position="586"/>
    </location>
</feature>
<feature type="compositionally biased region" description="Basic and acidic residues" evidence="1">
    <location>
        <begin position="478"/>
        <end position="488"/>
    </location>
</feature>
<dbReference type="PANTHER" id="PTHR22684">
    <property type="entry name" value="NULP1-RELATED"/>
    <property type="match status" value="1"/>
</dbReference>
<feature type="compositionally biased region" description="Acidic residues" evidence="1">
    <location>
        <begin position="489"/>
        <end position="500"/>
    </location>
</feature>
<dbReference type="AlphaFoldDB" id="G4YZT6"/>
<evidence type="ECO:0000256" key="1">
    <source>
        <dbReference type="SAM" id="MobiDB-lite"/>
    </source>
</evidence>
<dbReference type="Pfam" id="PF07059">
    <property type="entry name" value="EDR2_C"/>
    <property type="match status" value="2"/>
</dbReference>
<dbReference type="RefSeq" id="XP_009521599.1">
    <property type="nucleotide sequence ID" value="XM_009523304.1"/>
</dbReference>
<feature type="compositionally biased region" description="Acidic residues" evidence="1">
    <location>
        <begin position="516"/>
        <end position="544"/>
    </location>
</feature>
<evidence type="ECO:0000313" key="3">
    <source>
        <dbReference type="EMBL" id="EGZ26311.1"/>
    </source>
</evidence>